<name>A0A149U327_9PROT</name>
<dbReference type="AlphaFoldDB" id="A0A149U327"/>
<dbReference type="KEGG" id="ato:CIW82_18055"/>
<dbReference type="EMBL" id="LHZT01000100">
    <property type="protein sequence ID" value="KXV59821.1"/>
    <property type="molecule type" value="Genomic_DNA"/>
</dbReference>
<proteinExistence type="predicted"/>
<protein>
    <submittedName>
        <fullName evidence="2">Uncharacterized protein</fullName>
    </submittedName>
</protein>
<dbReference type="Proteomes" id="UP000075411">
    <property type="component" value="Unassembled WGS sequence"/>
</dbReference>
<dbReference type="PATRIC" id="fig|104102.12.peg.3371"/>
<dbReference type="EMBL" id="CP022699">
    <property type="protein sequence ID" value="ATJ92291.1"/>
    <property type="molecule type" value="Genomic_DNA"/>
</dbReference>
<accession>A0A149U327</accession>
<evidence type="ECO:0000313" key="1">
    <source>
        <dbReference type="EMBL" id="ATJ92291.1"/>
    </source>
</evidence>
<evidence type="ECO:0000313" key="2">
    <source>
        <dbReference type="EMBL" id="KXV59821.1"/>
    </source>
</evidence>
<reference evidence="1 4" key="2">
    <citation type="submission" date="2017-08" db="EMBL/GenBank/DDBJ databases">
        <title>Complete Genome Sequence of Acetobacter tropicalis Oregon-R-modENCODE STRAIN BDGP1, an acetic acid bacterium isolated from Drosophila melanogaster gut.</title>
        <authorList>
            <person name="Wan K.H."/>
            <person name="Yu C."/>
            <person name="Park S."/>
            <person name="Hammonds A.S."/>
            <person name="Booth B.W."/>
            <person name="Celniker S.E."/>
        </authorList>
    </citation>
    <scope>NUCLEOTIDE SEQUENCE [LARGE SCALE GENOMIC DNA]</scope>
    <source>
        <strain evidence="1 4">BDGP1</strain>
    </source>
</reference>
<dbReference type="RefSeq" id="WP_006559455.1">
    <property type="nucleotide sequence ID" value="NZ_CP022699.1"/>
</dbReference>
<gene>
    <name evidence="2" type="ORF">AD947_03290</name>
    <name evidence="1" type="ORF">CIW82_18055</name>
</gene>
<evidence type="ECO:0000313" key="4">
    <source>
        <dbReference type="Proteomes" id="UP000220394"/>
    </source>
</evidence>
<sequence length="83" mass="9226">MTDEVRSLSPVPFRDPRLEELHAGLHDVIRLMELEHHLLRGRLDTLKADSEGAQLLEGIIVLGGVLNRKLTHLLGLCRDVGGL</sequence>
<dbReference type="Proteomes" id="UP000220394">
    <property type="component" value="Chromosome"/>
</dbReference>
<evidence type="ECO:0000313" key="3">
    <source>
        <dbReference type="Proteomes" id="UP000075411"/>
    </source>
</evidence>
<dbReference type="OrthoDB" id="7225887at2"/>
<organism evidence="2 3">
    <name type="scientific">Acetobacter tropicalis</name>
    <dbReference type="NCBI Taxonomy" id="104102"/>
    <lineage>
        <taxon>Bacteria</taxon>
        <taxon>Pseudomonadati</taxon>
        <taxon>Pseudomonadota</taxon>
        <taxon>Alphaproteobacteria</taxon>
        <taxon>Acetobacterales</taxon>
        <taxon>Acetobacteraceae</taxon>
        <taxon>Acetobacter</taxon>
    </lineage>
</organism>
<reference evidence="2 3" key="1">
    <citation type="submission" date="2015-06" db="EMBL/GenBank/DDBJ databases">
        <title>Improved classification and identification of acetic acid bacteria using matrix-assisted laser desorption/ionization time-of-flight mass spectrometry; Gluconobacter nephelii and Gluconobacter uchimurae are later heterotypic synonyms of Gluconobacter japonicus and Gluconobacter oxydans, respectively.</title>
        <authorList>
            <person name="Li L."/>
            <person name="Cleenwerck I."/>
            <person name="De Vuyst L."/>
            <person name="Vandamme P."/>
        </authorList>
    </citation>
    <scope>NUCLEOTIDE SEQUENCE [LARGE SCALE GENOMIC DNA]</scope>
    <source>
        <strain evidence="2 3">LMG 1663</strain>
    </source>
</reference>